<dbReference type="EMBL" id="LFDV01000001">
    <property type="protein sequence ID" value="KTB49313.1"/>
    <property type="molecule type" value="Genomic_DNA"/>
</dbReference>
<feature type="domain" description="Swt1-like HEPN" evidence="1">
    <location>
        <begin position="93"/>
        <end position="203"/>
    </location>
</feature>
<gene>
    <name evidence="2" type="ORF">DEALK_02260</name>
</gene>
<sequence>MTANYYQQYIPWFQDTCRLVSGISISASNLVFPGRYAPLLRRVKRAEAFKKLDTRIRHVITVLEELRTHDLVLNASLPKQIASPKETKFDPAQALHKLEDILRKFIERELSKTGADWWMAKIPSEIRSRAESRRQKQEAVWPWHPVSSTNVMDYLDFSDYRKIILEPTNWTQVFAGFFRAPSFIDSRLGELEPIRNDVAHSRPSSPMACDKIRLYGEELERCTNRTG</sequence>
<reference evidence="2 3" key="1">
    <citation type="submission" date="2015-06" db="EMBL/GenBank/DDBJ databases">
        <title>Genome sequence of the organohalide-respiring Dehalogenimonas alkenigignens type strain (IP3-3T).</title>
        <authorList>
            <person name="Key T.A."/>
            <person name="Richmond D.P."/>
            <person name="Bowman K.S."/>
            <person name="Cho Y.-J."/>
            <person name="Chun J."/>
            <person name="da Costa M.S."/>
            <person name="Rainey F.A."/>
            <person name="Moe W.M."/>
        </authorList>
    </citation>
    <scope>NUCLEOTIDE SEQUENCE [LARGE SCALE GENOMIC DNA]</scope>
    <source>
        <strain evidence="2 3">IP3-3</strain>
    </source>
</reference>
<evidence type="ECO:0000259" key="1">
    <source>
        <dbReference type="Pfam" id="PF18731"/>
    </source>
</evidence>
<dbReference type="OrthoDB" id="1237440at2"/>
<organism evidence="2 3">
    <name type="scientific">Dehalogenimonas alkenigignens</name>
    <dbReference type="NCBI Taxonomy" id="1217799"/>
    <lineage>
        <taxon>Bacteria</taxon>
        <taxon>Bacillati</taxon>
        <taxon>Chloroflexota</taxon>
        <taxon>Dehalococcoidia</taxon>
        <taxon>Dehalococcoidales</taxon>
        <taxon>Dehalococcoidaceae</taxon>
        <taxon>Dehalogenimonas</taxon>
    </lineage>
</organism>
<protein>
    <recommendedName>
        <fullName evidence="1">Swt1-like HEPN domain-containing protein</fullName>
    </recommendedName>
</protein>
<evidence type="ECO:0000313" key="3">
    <source>
        <dbReference type="Proteomes" id="UP000053947"/>
    </source>
</evidence>
<name>A0A0W0GL89_9CHLR</name>
<proteinExistence type="predicted"/>
<dbReference type="STRING" id="1217799.DEALK_02260"/>
<keyword evidence="3" id="KW-1185">Reference proteome</keyword>
<comment type="caution">
    <text evidence="2">The sequence shown here is derived from an EMBL/GenBank/DDBJ whole genome shotgun (WGS) entry which is preliminary data.</text>
</comment>
<evidence type="ECO:0000313" key="2">
    <source>
        <dbReference type="EMBL" id="KTB49313.1"/>
    </source>
</evidence>
<accession>A0A0W0GL89</accession>
<dbReference type="Proteomes" id="UP000053947">
    <property type="component" value="Unassembled WGS sequence"/>
</dbReference>
<dbReference type="RefSeq" id="WP_144437052.1">
    <property type="nucleotide sequence ID" value="NZ_KQ758903.1"/>
</dbReference>
<dbReference type="AlphaFoldDB" id="A0A0W0GL89"/>
<dbReference type="Pfam" id="PF18731">
    <property type="entry name" value="HEPN_Swt1"/>
    <property type="match status" value="1"/>
</dbReference>
<dbReference type="InterPro" id="IPR041650">
    <property type="entry name" value="HEPN_Swt1"/>
</dbReference>